<feature type="compositionally biased region" description="Polar residues" evidence="1">
    <location>
        <begin position="38"/>
        <end position="50"/>
    </location>
</feature>
<evidence type="ECO:0000313" key="3">
    <source>
        <dbReference type="Proteomes" id="UP000652761"/>
    </source>
</evidence>
<dbReference type="EMBL" id="NMUH01000504">
    <property type="protein sequence ID" value="MQL80368.1"/>
    <property type="molecule type" value="Genomic_DNA"/>
</dbReference>
<feature type="region of interest" description="Disordered" evidence="1">
    <location>
        <begin position="1"/>
        <end position="50"/>
    </location>
</feature>
<feature type="non-terminal residue" evidence="2">
    <location>
        <position position="173"/>
    </location>
</feature>
<dbReference type="Proteomes" id="UP000652761">
    <property type="component" value="Unassembled WGS sequence"/>
</dbReference>
<name>A0A843U9U0_COLES</name>
<reference evidence="2" key="1">
    <citation type="submission" date="2017-07" db="EMBL/GenBank/DDBJ databases">
        <title>Taro Niue Genome Assembly and Annotation.</title>
        <authorList>
            <person name="Atibalentja N."/>
            <person name="Keating K."/>
            <person name="Fields C.J."/>
        </authorList>
    </citation>
    <scope>NUCLEOTIDE SEQUENCE</scope>
    <source>
        <strain evidence="2">Niue_2</strain>
        <tissue evidence="2">Leaf</tissue>
    </source>
</reference>
<feature type="non-terminal residue" evidence="2">
    <location>
        <position position="1"/>
    </location>
</feature>
<organism evidence="2 3">
    <name type="scientific">Colocasia esculenta</name>
    <name type="common">Wild taro</name>
    <name type="synonym">Arum esculentum</name>
    <dbReference type="NCBI Taxonomy" id="4460"/>
    <lineage>
        <taxon>Eukaryota</taxon>
        <taxon>Viridiplantae</taxon>
        <taxon>Streptophyta</taxon>
        <taxon>Embryophyta</taxon>
        <taxon>Tracheophyta</taxon>
        <taxon>Spermatophyta</taxon>
        <taxon>Magnoliopsida</taxon>
        <taxon>Liliopsida</taxon>
        <taxon>Araceae</taxon>
        <taxon>Aroideae</taxon>
        <taxon>Colocasieae</taxon>
        <taxon>Colocasia</taxon>
    </lineage>
</organism>
<evidence type="ECO:0000313" key="2">
    <source>
        <dbReference type="EMBL" id="MQL80368.1"/>
    </source>
</evidence>
<evidence type="ECO:0000256" key="1">
    <source>
        <dbReference type="SAM" id="MobiDB-lite"/>
    </source>
</evidence>
<feature type="compositionally biased region" description="Basic and acidic residues" evidence="1">
    <location>
        <begin position="15"/>
        <end position="37"/>
    </location>
</feature>
<keyword evidence="3" id="KW-1185">Reference proteome</keyword>
<gene>
    <name evidence="2" type="ORF">Taro_012827</name>
</gene>
<protein>
    <submittedName>
        <fullName evidence="2">Uncharacterized protein</fullName>
    </submittedName>
</protein>
<comment type="caution">
    <text evidence="2">The sequence shown here is derived from an EMBL/GenBank/DDBJ whole genome shotgun (WGS) entry which is preliminary data.</text>
</comment>
<proteinExistence type="predicted"/>
<sequence length="173" mass="19825">VIDKLQPLPAEGENVIEKEKGEHGTSKHENVSEEKTNVDTQETSTAQEENNLLTEIVQEMKQLTEAYKKSEKMGKKTQQDMQSMKNEISNLRLAIRGETSEVFTSELEKTQVSPPKDQDAKGAEKEKEATKISSLVQRIKSHRQHRKDYAERHKIPDEDAKLIEDFLHNDIID</sequence>
<feature type="compositionally biased region" description="Basic and acidic residues" evidence="1">
    <location>
        <begin position="116"/>
        <end position="130"/>
    </location>
</feature>
<feature type="region of interest" description="Disordered" evidence="1">
    <location>
        <begin position="102"/>
        <end position="153"/>
    </location>
</feature>
<dbReference type="AlphaFoldDB" id="A0A843U9U0"/>
<accession>A0A843U9U0</accession>